<evidence type="ECO:0000313" key="2">
    <source>
        <dbReference type="EMBL" id="MFC4910921.1"/>
    </source>
</evidence>
<dbReference type="Proteomes" id="UP001595872">
    <property type="component" value="Unassembled WGS sequence"/>
</dbReference>
<organism evidence="2 3">
    <name type="scientific">Actinomadura gamaensis</name>
    <dbReference type="NCBI Taxonomy" id="1763541"/>
    <lineage>
        <taxon>Bacteria</taxon>
        <taxon>Bacillati</taxon>
        <taxon>Actinomycetota</taxon>
        <taxon>Actinomycetes</taxon>
        <taxon>Streptosporangiales</taxon>
        <taxon>Thermomonosporaceae</taxon>
        <taxon>Actinomadura</taxon>
    </lineage>
</organism>
<dbReference type="InterPro" id="IPR025164">
    <property type="entry name" value="Toastrack_DUF4097"/>
</dbReference>
<feature type="domain" description="DUF4097" evidence="1">
    <location>
        <begin position="102"/>
        <end position="261"/>
    </location>
</feature>
<sequence length="288" mass="28649">MTTRNTVTAPQAGLVLLSVDLPHGAIQARTEPGRTVAEVTVTTEDPALAEAVRDTASSWNPARDELIVRVPDTGASTHTTVISHGATVTGMDFTGGVVNVGGGTVTISGMTIAGDTVVGGAVGAVTVTALLPEGSGLVTHTRSADVDAKGTFEGVKATSASGSVDVARVRYLIVNTASGSVRADVAEHVAVHTKSGSVRVGHTVDVSVSTKSGTITVGDYASYGTGGTAHLEAASGAIALTASGPGHVTARSGSGRVDIDAGPHLDPATLTVRASSRTGRVRTPGGAR</sequence>
<name>A0ABV9U3H9_9ACTN</name>
<keyword evidence="3" id="KW-1185">Reference proteome</keyword>
<evidence type="ECO:0000313" key="3">
    <source>
        <dbReference type="Proteomes" id="UP001595872"/>
    </source>
</evidence>
<evidence type="ECO:0000259" key="1">
    <source>
        <dbReference type="Pfam" id="PF13349"/>
    </source>
</evidence>
<dbReference type="EMBL" id="JBHSIT010000008">
    <property type="protein sequence ID" value="MFC4910921.1"/>
    <property type="molecule type" value="Genomic_DNA"/>
</dbReference>
<proteinExistence type="predicted"/>
<dbReference type="Pfam" id="PF13349">
    <property type="entry name" value="DUF4097"/>
    <property type="match status" value="1"/>
</dbReference>
<comment type="caution">
    <text evidence="2">The sequence shown here is derived from an EMBL/GenBank/DDBJ whole genome shotgun (WGS) entry which is preliminary data.</text>
</comment>
<protein>
    <submittedName>
        <fullName evidence="2">DUF4097 family beta strand repeat-containing protein</fullName>
    </submittedName>
</protein>
<gene>
    <name evidence="2" type="ORF">ACFPCY_26660</name>
</gene>
<dbReference type="RefSeq" id="WP_378259574.1">
    <property type="nucleotide sequence ID" value="NZ_JBHSIT010000008.1"/>
</dbReference>
<accession>A0ABV9U3H9</accession>
<reference evidence="3" key="1">
    <citation type="journal article" date="2019" name="Int. J. Syst. Evol. Microbiol.">
        <title>The Global Catalogue of Microorganisms (GCM) 10K type strain sequencing project: providing services to taxonomists for standard genome sequencing and annotation.</title>
        <authorList>
            <consortium name="The Broad Institute Genomics Platform"/>
            <consortium name="The Broad Institute Genome Sequencing Center for Infectious Disease"/>
            <person name="Wu L."/>
            <person name="Ma J."/>
        </authorList>
    </citation>
    <scope>NUCLEOTIDE SEQUENCE [LARGE SCALE GENOMIC DNA]</scope>
    <source>
        <strain evidence="3">KLKA75</strain>
    </source>
</reference>